<reference evidence="1" key="1">
    <citation type="journal article" date="2014" name="Front. Microbiol.">
        <title>High frequency of phylogenetically diverse reductive dehalogenase-homologous genes in deep subseafloor sedimentary metagenomes.</title>
        <authorList>
            <person name="Kawai M."/>
            <person name="Futagami T."/>
            <person name="Toyoda A."/>
            <person name="Takaki Y."/>
            <person name="Nishi S."/>
            <person name="Hori S."/>
            <person name="Arai W."/>
            <person name="Tsubouchi T."/>
            <person name="Morono Y."/>
            <person name="Uchiyama I."/>
            <person name="Ito T."/>
            <person name="Fujiyama A."/>
            <person name="Inagaki F."/>
            <person name="Takami H."/>
        </authorList>
    </citation>
    <scope>NUCLEOTIDE SEQUENCE</scope>
    <source>
        <strain evidence="1">Expedition CK06-06</strain>
    </source>
</reference>
<evidence type="ECO:0000313" key="1">
    <source>
        <dbReference type="EMBL" id="GAG15857.1"/>
    </source>
</evidence>
<sequence length="31" mass="3724">FWDISLKTRLAKKFPKNLYIYLVISTSVEYS</sequence>
<gene>
    <name evidence="1" type="ORF">S01H1_57951</name>
</gene>
<feature type="non-terminal residue" evidence="1">
    <location>
        <position position="1"/>
    </location>
</feature>
<proteinExistence type="predicted"/>
<organism evidence="1">
    <name type="scientific">marine sediment metagenome</name>
    <dbReference type="NCBI Taxonomy" id="412755"/>
    <lineage>
        <taxon>unclassified sequences</taxon>
        <taxon>metagenomes</taxon>
        <taxon>ecological metagenomes</taxon>
    </lineage>
</organism>
<dbReference type="EMBL" id="BARS01037823">
    <property type="protein sequence ID" value="GAG15857.1"/>
    <property type="molecule type" value="Genomic_DNA"/>
</dbReference>
<protein>
    <submittedName>
        <fullName evidence="1">Uncharacterized protein</fullName>
    </submittedName>
</protein>
<dbReference type="AlphaFoldDB" id="X0VXM3"/>
<name>X0VXM3_9ZZZZ</name>
<comment type="caution">
    <text evidence="1">The sequence shown here is derived from an EMBL/GenBank/DDBJ whole genome shotgun (WGS) entry which is preliminary data.</text>
</comment>
<accession>X0VXM3</accession>